<keyword evidence="3 5" id="KW-0732">Signal</keyword>
<organism evidence="7 8">
    <name type="scientific">Pseudomonas cedrina</name>
    <dbReference type="NCBI Taxonomy" id="651740"/>
    <lineage>
        <taxon>Bacteria</taxon>
        <taxon>Pseudomonadati</taxon>
        <taxon>Pseudomonadota</taxon>
        <taxon>Gammaproteobacteria</taxon>
        <taxon>Pseudomonadales</taxon>
        <taxon>Pseudomonadaceae</taxon>
        <taxon>Pseudomonas</taxon>
    </lineage>
</organism>
<dbReference type="InterPro" id="IPR000259">
    <property type="entry name" value="Adhesion_dom_fimbrial"/>
</dbReference>
<sequence length="198" mass="21669">MLENVMKWQKMKVLGGLLWAVAAGAYAADEDDIEGMSGMLNVLGSMHESPCSLEMTSLHQTVDLDAVSTSQLQRPGDQATPKAFQLRFTDCLRTAGRIRNERTGNLTWSAYQPLLSVTFQAPADADDPRLVKVQGITGMGLQLTDALGRDVQLGSRGQPLFLPVGRNTQTWNVRPTRTAAPLTSGAFRAVVDFRLDYE</sequence>
<dbReference type="InterPro" id="IPR036937">
    <property type="entry name" value="Adhesion_dom_fimbrial_sf"/>
</dbReference>
<comment type="similarity">
    <text evidence="2">Belongs to the fimbrial protein family.</text>
</comment>
<comment type="subcellular location">
    <subcellularLocation>
        <location evidence="1">Fimbrium</location>
    </subcellularLocation>
</comment>
<evidence type="ECO:0000256" key="5">
    <source>
        <dbReference type="SAM" id="SignalP"/>
    </source>
</evidence>
<feature type="chain" id="PRO_5046642138" evidence="5">
    <location>
        <begin position="28"/>
        <end position="198"/>
    </location>
</feature>
<gene>
    <name evidence="7" type="ORF">SAMN04490182_3549</name>
</gene>
<feature type="signal peptide" evidence="5">
    <location>
        <begin position="1"/>
        <end position="27"/>
    </location>
</feature>
<evidence type="ECO:0000256" key="4">
    <source>
        <dbReference type="ARBA" id="ARBA00023263"/>
    </source>
</evidence>
<reference evidence="7 8" key="1">
    <citation type="submission" date="2016-10" db="EMBL/GenBank/DDBJ databases">
        <authorList>
            <person name="Varghese N."/>
            <person name="Submissions S."/>
        </authorList>
    </citation>
    <scope>NUCLEOTIDE SEQUENCE [LARGE SCALE GENOMIC DNA]</scope>
    <source>
        <strain evidence="7 8">BS2981</strain>
    </source>
</reference>
<dbReference type="InterPro" id="IPR050263">
    <property type="entry name" value="Bact_Fimbrial_Adh_Pro"/>
</dbReference>
<protein>
    <submittedName>
        <fullName evidence="7">Pilin (Type 1 fimbria component protein)</fullName>
    </submittedName>
</protein>
<evidence type="ECO:0000259" key="6">
    <source>
        <dbReference type="Pfam" id="PF00419"/>
    </source>
</evidence>
<evidence type="ECO:0000256" key="2">
    <source>
        <dbReference type="ARBA" id="ARBA00006671"/>
    </source>
</evidence>
<evidence type="ECO:0000313" key="8">
    <source>
        <dbReference type="Proteomes" id="UP000199576"/>
    </source>
</evidence>
<accession>A0ABY0UU59</accession>
<keyword evidence="8" id="KW-1185">Reference proteome</keyword>
<dbReference type="EMBL" id="LT629753">
    <property type="protein sequence ID" value="SDT18414.1"/>
    <property type="molecule type" value="Genomic_DNA"/>
</dbReference>
<dbReference type="PANTHER" id="PTHR33420">
    <property type="entry name" value="FIMBRIAL SUBUNIT ELFA-RELATED"/>
    <property type="match status" value="1"/>
</dbReference>
<evidence type="ECO:0000313" key="7">
    <source>
        <dbReference type="EMBL" id="SDT18414.1"/>
    </source>
</evidence>
<dbReference type="Gene3D" id="2.60.40.1090">
    <property type="entry name" value="Fimbrial-type adhesion domain"/>
    <property type="match status" value="1"/>
</dbReference>
<feature type="domain" description="Fimbrial-type adhesion" evidence="6">
    <location>
        <begin position="48"/>
        <end position="198"/>
    </location>
</feature>
<keyword evidence="4" id="KW-0281">Fimbrium</keyword>
<dbReference type="SUPFAM" id="SSF49401">
    <property type="entry name" value="Bacterial adhesins"/>
    <property type="match status" value="1"/>
</dbReference>
<dbReference type="Proteomes" id="UP000199576">
    <property type="component" value="Chromosome I"/>
</dbReference>
<dbReference type="Pfam" id="PF00419">
    <property type="entry name" value="Fimbrial"/>
    <property type="match status" value="1"/>
</dbReference>
<name>A0ABY0UU59_PSECE</name>
<dbReference type="PANTHER" id="PTHR33420:SF3">
    <property type="entry name" value="FIMBRIAL SUBUNIT ELFA"/>
    <property type="match status" value="1"/>
</dbReference>
<dbReference type="InterPro" id="IPR008966">
    <property type="entry name" value="Adhesion_dom_sf"/>
</dbReference>
<evidence type="ECO:0000256" key="3">
    <source>
        <dbReference type="ARBA" id="ARBA00022729"/>
    </source>
</evidence>
<evidence type="ECO:0000256" key="1">
    <source>
        <dbReference type="ARBA" id="ARBA00004561"/>
    </source>
</evidence>
<proteinExistence type="inferred from homology"/>